<reference evidence="1" key="1">
    <citation type="submission" date="2023-11" db="EMBL/GenBank/DDBJ databases">
        <authorList>
            <person name="Poullet M."/>
        </authorList>
    </citation>
    <scope>NUCLEOTIDE SEQUENCE</scope>
    <source>
        <strain evidence="1">E1834</strain>
    </source>
</reference>
<accession>A0ACB0Y1B7</accession>
<protein>
    <submittedName>
        <fullName evidence="1">Uncharacterized protein</fullName>
    </submittedName>
</protein>
<keyword evidence="2" id="KW-1185">Reference proteome</keyword>
<name>A0ACB0Y1B7_MELEN</name>
<proteinExistence type="predicted"/>
<comment type="caution">
    <text evidence="1">The sequence shown here is derived from an EMBL/GenBank/DDBJ whole genome shotgun (WGS) entry which is preliminary data.</text>
</comment>
<dbReference type="Proteomes" id="UP001497535">
    <property type="component" value="Unassembled WGS sequence"/>
</dbReference>
<sequence length="123" mass="14343">MACFVFSNYRKSSNARVLLFFNPVLLLETACFCFSTLSTLINLQWTKAEIQNRKRVKKCETPVPRHAHPERSRYNPIFTKFLRNNALLTKCSLTQSLLTKGTTTLNYRDKMQTKCQPIIFQFA</sequence>
<evidence type="ECO:0000313" key="2">
    <source>
        <dbReference type="Proteomes" id="UP001497535"/>
    </source>
</evidence>
<organism evidence="1 2">
    <name type="scientific">Meloidogyne enterolobii</name>
    <name type="common">Root-knot nematode worm</name>
    <name type="synonym">Meloidogyne mayaguensis</name>
    <dbReference type="NCBI Taxonomy" id="390850"/>
    <lineage>
        <taxon>Eukaryota</taxon>
        <taxon>Metazoa</taxon>
        <taxon>Ecdysozoa</taxon>
        <taxon>Nematoda</taxon>
        <taxon>Chromadorea</taxon>
        <taxon>Rhabditida</taxon>
        <taxon>Tylenchina</taxon>
        <taxon>Tylenchomorpha</taxon>
        <taxon>Tylenchoidea</taxon>
        <taxon>Meloidogynidae</taxon>
        <taxon>Meloidogyninae</taxon>
        <taxon>Meloidogyne</taxon>
    </lineage>
</organism>
<dbReference type="EMBL" id="CAVMJV010000004">
    <property type="protein sequence ID" value="CAK5027658.1"/>
    <property type="molecule type" value="Genomic_DNA"/>
</dbReference>
<evidence type="ECO:0000313" key="1">
    <source>
        <dbReference type="EMBL" id="CAK5027658.1"/>
    </source>
</evidence>
<gene>
    <name evidence="1" type="ORF">MENTE1834_LOCUS6456</name>
</gene>